<evidence type="ECO:0000256" key="1">
    <source>
        <dbReference type="SAM" id="Phobius"/>
    </source>
</evidence>
<evidence type="ECO:0000313" key="2">
    <source>
        <dbReference type="EMBL" id="SIS56107.1"/>
    </source>
</evidence>
<dbReference type="Proteomes" id="UP000186684">
    <property type="component" value="Unassembled WGS sequence"/>
</dbReference>
<feature type="transmembrane region" description="Helical" evidence="1">
    <location>
        <begin position="134"/>
        <end position="151"/>
    </location>
</feature>
<keyword evidence="1" id="KW-1133">Transmembrane helix</keyword>
<evidence type="ECO:0000313" key="3">
    <source>
        <dbReference type="Proteomes" id="UP000186684"/>
    </source>
</evidence>
<organism evidence="2 3">
    <name type="scientific">Roseivivax lentus</name>
    <dbReference type="NCBI Taxonomy" id="633194"/>
    <lineage>
        <taxon>Bacteria</taxon>
        <taxon>Pseudomonadati</taxon>
        <taxon>Pseudomonadota</taxon>
        <taxon>Alphaproteobacteria</taxon>
        <taxon>Rhodobacterales</taxon>
        <taxon>Roseobacteraceae</taxon>
        <taxon>Roseivivax</taxon>
    </lineage>
</organism>
<feature type="transmembrane region" description="Helical" evidence="1">
    <location>
        <begin position="104"/>
        <end position="122"/>
    </location>
</feature>
<keyword evidence="3" id="KW-1185">Reference proteome</keyword>
<name>A0A1N7K3H8_9RHOB</name>
<reference evidence="3" key="1">
    <citation type="submission" date="2017-01" db="EMBL/GenBank/DDBJ databases">
        <authorList>
            <person name="Varghese N."/>
            <person name="Submissions S."/>
        </authorList>
    </citation>
    <scope>NUCLEOTIDE SEQUENCE [LARGE SCALE GENOMIC DNA]</scope>
    <source>
        <strain evidence="3">DSM 29430</strain>
    </source>
</reference>
<feature type="transmembrane region" description="Helical" evidence="1">
    <location>
        <begin position="7"/>
        <end position="28"/>
    </location>
</feature>
<keyword evidence="1" id="KW-0812">Transmembrane</keyword>
<dbReference type="EMBL" id="FTOQ01000001">
    <property type="protein sequence ID" value="SIS56107.1"/>
    <property type="molecule type" value="Genomic_DNA"/>
</dbReference>
<dbReference type="NCBIfam" id="NF038065">
    <property type="entry name" value="Pr6Pr"/>
    <property type="match status" value="1"/>
</dbReference>
<protein>
    <recommendedName>
        <fullName evidence="4">FAR-17a/AIG1-like protein</fullName>
    </recommendedName>
</protein>
<sequence>MTRLARITAALIAATALLAVLLQLYVGLERRPDRTALEEMWRMARYFTILTTLLVVLRYTRVAALGRASAAWTGAITLWALIVGAVYHGLLARDLTGLRMVADQMLHSAVPLFVGLWWLAFAPKAALRPAHATWWLLWPAIYAAYALWRGTFVDRYPYFFVDPTRQGWDGVALWLLGLGVVFWVAGRGLVALGGWLSRDRPHPDNAAPADPRPR</sequence>
<feature type="transmembrane region" description="Helical" evidence="1">
    <location>
        <begin position="71"/>
        <end position="92"/>
    </location>
</feature>
<dbReference type="InterPro" id="IPR049713">
    <property type="entry name" value="Pr6Pr-like"/>
</dbReference>
<accession>A0A1N7K3H8</accession>
<dbReference type="AlphaFoldDB" id="A0A1N7K3H8"/>
<proteinExistence type="predicted"/>
<gene>
    <name evidence="2" type="ORF">SAMN05421759_101430</name>
</gene>
<evidence type="ECO:0008006" key="4">
    <source>
        <dbReference type="Google" id="ProtNLM"/>
    </source>
</evidence>
<feature type="transmembrane region" description="Helical" evidence="1">
    <location>
        <begin position="171"/>
        <end position="190"/>
    </location>
</feature>
<dbReference type="STRING" id="633194.SAMN05421759_101430"/>
<keyword evidence="1" id="KW-0472">Membrane</keyword>
<feature type="transmembrane region" description="Helical" evidence="1">
    <location>
        <begin position="40"/>
        <end position="59"/>
    </location>
</feature>
<dbReference type="RefSeq" id="WP_143526040.1">
    <property type="nucleotide sequence ID" value="NZ_FTOQ01000001.1"/>
</dbReference>
<dbReference type="OrthoDB" id="9809977at2"/>